<organism evidence="8 9">
    <name type="scientific">Phyllobacterium salinisoli</name>
    <dbReference type="NCBI Taxonomy" id="1899321"/>
    <lineage>
        <taxon>Bacteria</taxon>
        <taxon>Pseudomonadati</taxon>
        <taxon>Pseudomonadota</taxon>
        <taxon>Alphaproteobacteria</taxon>
        <taxon>Hyphomicrobiales</taxon>
        <taxon>Phyllobacteriaceae</taxon>
        <taxon>Phyllobacterium</taxon>
    </lineage>
</organism>
<evidence type="ECO:0000313" key="9">
    <source>
        <dbReference type="Proteomes" id="UP000253420"/>
    </source>
</evidence>
<dbReference type="PANTHER" id="PTHR45663">
    <property type="entry name" value="GEO12009P1"/>
    <property type="match status" value="1"/>
</dbReference>
<dbReference type="OrthoDB" id="9790390at2"/>
<evidence type="ECO:0000256" key="3">
    <source>
        <dbReference type="ARBA" id="ARBA00022982"/>
    </source>
</evidence>
<dbReference type="CDD" id="cd02947">
    <property type="entry name" value="TRX_family"/>
    <property type="match status" value="1"/>
</dbReference>
<dbReference type="SUPFAM" id="SSF52833">
    <property type="entry name" value="Thioredoxin-like"/>
    <property type="match status" value="1"/>
</dbReference>
<dbReference type="Proteomes" id="UP000253420">
    <property type="component" value="Unassembled WGS sequence"/>
</dbReference>
<sequence length="325" mass="33975">MSSESNPFAGVGGQMSASVSYGNTPKPGDGAGKAGGLIKETTTASFPADVIAESRNQPVLVDFWAPWCGPCKQLTPVLEKAVNEAGGSVRLVKMNIDDHPSIAGQLGIQSIPAVIAFVNGQPVDGFMGALPESKVKEFIAKIAGPGGGKDAAIEEALAAAAELVDHADFAQATELYSAILQEAPDNVAAIAGLANCLFETGDSEKAREVLAQVPNDKKDDAAIRAAEARIALAEQVAKIGDPTALEARLAKDPGDHQARYDLAMIRNAQGNRTEAADALLAIMKADRNWNDDGARKQLLQFFEAWGPADAATLAARRKLSSLLFS</sequence>
<name>A0A368K1C9_9HYPH</name>
<evidence type="ECO:0000256" key="4">
    <source>
        <dbReference type="ARBA" id="ARBA00023157"/>
    </source>
</evidence>
<evidence type="ECO:0000256" key="5">
    <source>
        <dbReference type="ARBA" id="ARBA00023284"/>
    </source>
</evidence>
<dbReference type="InterPro" id="IPR013766">
    <property type="entry name" value="Thioredoxin_domain"/>
</dbReference>
<dbReference type="AlphaFoldDB" id="A0A368K1C9"/>
<comment type="similarity">
    <text evidence="1">Belongs to the thioredoxin family.</text>
</comment>
<keyword evidence="9" id="KW-1185">Reference proteome</keyword>
<dbReference type="RefSeq" id="WP_114442064.1">
    <property type="nucleotide sequence ID" value="NZ_QOZG01000008.1"/>
</dbReference>
<reference evidence="8 9" key="1">
    <citation type="submission" date="2018-07" db="EMBL/GenBank/DDBJ databases">
        <title>The draft genome of Phyllobacterium salinisoli.</title>
        <authorList>
            <person name="Liu L."/>
            <person name="Li L."/>
            <person name="Zhang X."/>
            <person name="Liang L."/>
        </authorList>
    </citation>
    <scope>NUCLEOTIDE SEQUENCE [LARGE SCALE GENOMIC DNA]</scope>
    <source>
        <strain evidence="8 9">LLAN61</strain>
    </source>
</reference>
<proteinExistence type="inferred from homology"/>
<dbReference type="EMBL" id="QOZG01000008">
    <property type="protein sequence ID" value="RCS22475.1"/>
    <property type="molecule type" value="Genomic_DNA"/>
</dbReference>
<dbReference type="FunFam" id="3.40.30.10:FF:000001">
    <property type="entry name" value="Thioredoxin"/>
    <property type="match status" value="1"/>
</dbReference>
<evidence type="ECO:0000256" key="6">
    <source>
        <dbReference type="NCBIfam" id="TIGR01068"/>
    </source>
</evidence>
<evidence type="ECO:0000259" key="7">
    <source>
        <dbReference type="PROSITE" id="PS51352"/>
    </source>
</evidence>
<keyword evidence="2" id="KW-0813">Transport</keyword>
<dbReference type="NCBIfam" id="TIGR01068">
    <property type="entry name" value="thioredoxin"/>
    <property type="match status" value="1"/>
</dbReference>
<gene>
    <name evidence="8" type="primary">trxA</name>
    <name evidence="8" type="ORF">DUT91_18955</name>
</gene>
<evidence type="ECO:0000256" key="1">
    <source>
        <dbReference type="ARBA" id="ARBA00008987"/>
    </source>
</evidence>
<dbReference type="Gene3D" id="3.40.30.10">
    <property type="entry name" value="Glutaredoxin"/>
    <property type="match status" value="1"/>
</dbReference>
<dbReference type="InterPro" id="IPR036249">
    <property type="entry name" value="Thioredoxin-like_sf"/>
</dbReference>
<dbReference type="Pfam" id="PF00085">
    <property type="entry name" value="Thioredoxin"/>
    <property type="match status" value="1"/>
</dbReference>
<dbReference type="GO" id="GO:0045454">
    <property type="term" value="P:cell redox homeostasis"/>
    <property type="evidence" value="ECO:0007669"/>
    <property type="project" value="TreeGrafter"/>
</dbReference>
<dbReference type="InterPro" id="IPR011990">
    <property type="entry name" value="TPR-like_helical_dom_sf"/>
</dbReference>
<dbReference type="Gene3D" id="1.25.40.10">
    <property type="entry name" value="Tetratricopeptide repeat domain"/>
    <property type="match status" value="2"/>
</dbReference>
<dbReference type="PANTHER" id="PTHR45663:SF11">
    <property type="entry name" value="GEO12009P1"/>
    <property type="match status" value="1"/>
</dbReference>
<evidence type="ECO:0000313" key="8">
    <source>
        <dbReference type="EMBL" id="RCS22475.1"/>
    </source>
</evidence>
<dbReference type="PRINTS" id="PR00421">
    <property type="entry name" value="THIOREDOXIN"/>
</dbReference>
<keyword evidence="4" id="KW-1015">Disulfide bond</keyword>
<comment type="caution">
    <text evidence="8">The sequence shown here is derived from an EMBL/GenBank/DDBJ whole genome shotgun (WGS) entry which is preliminary data.</text>
</comment>
<evidence type="ECO:0000256" key="2">
    <source>
        <dbReference type="ARBA" id="ARBA00022448"/>
    </source>
</evidence>
<feature type="domain" description="Thioredoxin" evidence="7">
    <location>
        <begin position="25"/>
        <end position="144"/>
    </location>
</feature>
<protein>
    <recommendedName>
        <fullName evidence="6">Thioredoxin</fullName>
    </recommendedName>
</protein>
<keyword evidence="3" id="KW-0249">Electron transport</keyword>
<dbReference type="Pfam" id="PF14561">
    <property type="entry name" value="TPR_20"/>
    <property type="match status" value="1"/>
</dbReference>
<dbReference type="Pfam" id="PF14559">
    <property type="entry name" value="TPR_19"/>
    <property type="match status" value="1"/>
</dbReference>
<dbReference type="PROSITE" id="PS51352">
    <property type="entry name" value="THIOREDOXIN_2"/>
    <property type="match status" value="1"/>
</dbReference>
<dbReference type="InterPro" id="IPR005746">
    <property type="entry name" value="Thioredoxin"/>
</dbReference>
<accession>A0A368K1C9</accession>
<dbReference type="PROSITE" id="PS00194">
    <property type="entry name" value="THIOREDOXIN_1"/>
    <property type="match status" value="1"/>
</dbReference>
<dbReference type="GO" id="GO:0005829">
    <property type="term" value="C:cytosol"/>
    <property type="evidence" value="ECO:0007669"/>
    <property type="project" value="TreeGrafter"/>
</dbReference>
<dbReference type="GO" id="GO:0015035">
    <property type="term" value="F:protein-disulfide reductase activity"/>
    <property type="evidence" value="ECO:0007669"/>
    <property type="project" value="UniProtKB-UniRule"/>
</dbReference>
<keyword evidence="5" id="KW-0676">Redox-active center</keyword>
<dbReference type="InterPro" id="IPR017937">
    <property type="entry name" value="Thioredoxin_CS"/>
</dbReference>
<dbReference type="SUPFAM" id="SSF48452">
    <property type="entry name" value="TPR-like"/>
    <property type="match status" value="1"/>
</dbReference>
<dbReference type="GO" id="GO:0006950">
    <property type="term" value="P:response to stress"/>
    <property type="evidence" value="ECO:0007669"/>
    <property type="project" value="UniProtKB-ARBA"/>
</dbReference>